<dbReference type="EMBL" id="CP122537">
    <property type="protein sequence ID" value="WGH77908.1"/>
    <property type="molecule type" value="Genomic_DNA"/>
</dbReference>
<protein>
    <submittedName>
        <fullName evidence="1">Periplasmic heavy metal sensor</fullName>
    </submittedName>
</protein>
<evidence type="ECO:0000313" key="2">
    <source>
        <dbReference type="Proteomes" id="UP001243420"/>
    </source>
</evidence>
<gene>
    <name evidence="1" type="ORF">P8627_12810</name>
</gene>
<accession>A0ABY8LCJ3</accession>
<proteinExistence type="predicted"/>
<reference evidence="1 2" key="1">
    <citation type="submission" date="2023-04" db="EMBL/GenBank/DDBJ databases">
        <title>Jannaschia ovalis sp. nov., a marine bacterium isolated from sea tidal flat.</title>
        <authorList>
            <person name="Kwon D.Y."/>
            <person name="Kim J.-J."/>
        </authorList>
    </citation>
    <scope>NUCLEOTIDE SEQUENCE [LARGE SCALE GENOMIC DNA]</scope>
    <source>
        <strain evidence="1 2">GRR-S6-38</strain>
    </source>
</reference>
<dbReference type="Proteomes" id="UP001243420">
    <property type="component" value="Chromosome"/>
</dbReference>
<dbReference type="Pfam" id="PF13801">
    <property type="entry name" value="Metal_resist"/>
    <property type="match status" value="1"/>
</dbReference>
<evidence type="ECO:0000313" key="1">
    <source>
        <dbReference type="EMBL" id="WGH77908.1"/>
    </source>
</evidence>
<organism evidence="1 2">
    <name type="scientific">Jannaschia ovalis</name>
    <dbReference type="NCBI Taxonomy" id="3038773"/>
    <lineage>
        <taxon>Bacteria</taxon>
        <taxon>Pseudomonadati</taxon>
        <taxon>Pseudomonadota</taxon>
        <taxon>Alphaproteobacteria</taxon>
        <taxon>Rhodobacterales</taxon>
        <taxon>Roseobacteraceae</taxon>
        <taxon>Jannaschia</taxon>
    </lineage>
</organism>
<sequence>MSPRALKIALALSLAVNLLVLGAVAGALIAGGPPGRDGGPRTEMGALTRGLDGPARRDLARTLRRDPQVREGRQRLREAAAATRAALTADPFDREALRDAMRDRQTALALMGERGAEAFANAVAELSPEARAALAARMTRRGAPRD</sequence>
<name>A0ABY8LCJ3_9RHOB</name>
<keyword evidence="2" id="KW-1185">Reference proteome</keyword>
<dbReference type="RefSeq" id="WP_279964528.1">
    <property type="nucleotide sequence ID" value="NZ_CP122537.1"/>
</dbReference>
<dbReference type="InterPro" id="IPR025961">
    <property type="entry name" value="Metal_resist"/>
</dbReference>